<evidence type="ECO:0000313" key="2">
    <source>
        <dbReference type="Proteomes" id="UP000790377"/>
    </source>
</evidence>
<comment type="caution">
    <text evidence="1">The sequence shown here is derived from an EMBL/GenBank/DDBJ whole genome shotgun (WGS) entry which is preliminary data.</text>
</comment>
<reference evidence="1" key="1">
    <citation type="journal article" date="2021" name="New Phytol.">
        <title>Evolutionary innovations through gain and loss of genes in the ectomycorrhizal Boletales.</title>
        <authorList>
            <person name="Wu G."/>
            <person name="Miyauchi S."/>
            <person name="Morin E."/>
            <person name="Kuo A."/>
            <person name="Drula E."/>
            <person name="Varga T."/>
            <person name="Kohler A."/>
            <person name="Feng B."/>
            <person name="Cao Y."/>
            <person name="Lipzen A."/>
            <person name="Daum C."/>
            <person name="Hundley H."/>
            <person name="Pangilinan J."/>
            <person name="Johnson J."/>
            <person name="Barry K."/>
            <person name="LaButti K."/>
            <person name="Ng V."/>
            <person name="Ahrendt S."/>
            <person name="Min B."/>
            <person name="Choi I.G."/>
            <person name="Park H."/>
            <person name="Plett J.M."/>
            <person name="Magnuson J."/>
            <person name="Spatafora J.W."/>
            <person name="Nagy L.G."/>
            <person name="Henrissat B."/>
            <person name="Grigoriev I.V."/>
            <person name="Yang Z.L."/>
            <person name="Xu J."/>
            <person name="Martin F.M."/>
        </authorList>
    </citation>
    <scope>NUCLEOTIDE SEQUENCE</scope>
    <source>
        <strain evidence="1">ATCC 28755</strain>
    </source>
</reference>
<evidence type="ECO:0000313" key="1">
    <source>
        <dbReference type="EMBL" id="KAH7914982.1"/>
    </source>
</evidence>
<sequence length="989" mass="108941">MSLVDFQHSNHATEEPSSQPYIASPSSSRTTEPPSHIHLAPPQLLGAFSLSPVSSPSTRDNPFDSPPLTFFTPPSTPLTSPGAENPPSDPTSETYQELTVNVRPPSPPLNNSRFPQSDDIETLPPLDVLSSPDFALDFTLDDEGLSTLEKIYLFSRSRSAHHRIYISHALPTFLAQVTPLEAVEYVLPLLPSLAMDEDEAVKEALASELVPIVWWFLTRCHLVEESGEPGDYNLQQQSDEVTLIPVQAFTPILGTLLLSPNGMVSGPTRLAVVEILGKIRVANDREEPSHTTDQEIDQAVGSGSASQTGFFGPQERKLFEEELIYQLVIGMGRLDSGAESDDTNEIWYDAGTPGEMLVDRVAGADVVDTEPYREAVVNPYFPELTSFAALPVTESSSISVPAPLDLPSPPPGIPPPQRGNEFRPIDTSPITSISLQREGADSQPNPSNQSPSPNEIDSSSPEEEYEVDPSEQAAVGRLASMSLIAAVAAGGSLRTETQDAFVKEVERVGKDPIYWVRREASFALGALAKVVPQEIVICSLLPLFESLRVDPVWHVRHSSLFALPAILTRLPPPRRHSVALSTIISLSRDESSSVRSGVLESLGEVVYTFHMDADGPPRELLRLFLGREEDRRVREQQTPELMRTFPSQHSVNFMLDPFYDDPARPLACAFNYPAIALTVGRTRWGELRALYLTLAQNRSVKIRRTLAASLGEMAKIIGPENAQRDLLGVWWDAMRCEEDSEIRIKAIESVPLFIEALGENKGRDEILEGLLQIWEEGWLRTWRARDAVIKTLTSLAGDPSKPQCIHGLLRRGLEDEVGAVRESTINAISWMWKTRPLWKTMLDSVRSDILALANSPSYRKRMTFVAYHQAVTCASDEEDLAGTIDDVDFWTALTFLADDNIVGVRIGVARFIGTTYARFAYASKPIPERILDLIQHLLQDTSAEVRSFVAVELGISAVQVGGASNVTWKPADISSTFSRPPSSMNRHGD</sequence>
<keyword evidence="2" id="KW-1185">Reference proteome</keyword>
<accession>A0ACB8AP18</accession>
<name>A0ACB8AP18_9AGAM</name>
<protein>
    <submittedName>
        <fullName evidence="1">Armadillo-type protein</fullName>
    </submittedName>
</protein>
<organism evidence="1 2">
    <name type="scientific">Hygrophoropsis aurantiaca</name>
    <dbReference type="NCBI Taxonomy" id="72124"/>
    <lineage>
        <taxon>Eukaryota</taxon>
        <taxon>Fungi</taxon>
        <taxon>Dikarya</taxon>
        <taxon>Basidiomycota</taxon>
        <taxon>Agaricomycotina</taxon>
        <taxon>Agaricomycetes</taxon>
        <taxon>Agaricomycetidae</taxon>
        <taxon>Boletales</taxon>
        <taxon>Coniophorineae</taxon>
        <taxon>Hygrophoropsidaceae</taxon>
        <taxon>Hygrophoropsis</taxon>
    </lineage>
</organism>
<proteinExistence type="predicted"/>
<gene>
    <name evidence="1" type="ORF">BJ138DRAFT_1055789</name>
</gene>
<dbReference type="Proteomes" id="UP000790377">
    <property type="component" value="Unassembled WGS sequence"/>
</dbReference>
<dbReference type="EMBL" id="MU267606">
    <property type="protein sequence ID" value="KAH7914982.1"/>
    <property type="molecule type" value="Genomic_DNA"/>
</dbReference>